<feature type="transmembrane region" description="Helical" evidence="7">
    <location>
        <begin position="21"/>
        <end position="42"/>
    </location>
</feature>
<name>A0A1G6MMW6_9BACI</name>
<keyword evidence="5 7" id="KW-1133">Transmembrane helix</keyword>
<keyword evidence="2 7" id="KW-0813">Transport</keyword>
<feature type="transmembrane region" description="Helical" evidence="7">
    <location>
        <begin position="86"/>
        <end position="109"/>
    </location>
</feature>
<dbReference type="Gene3D" id="1.10.3720.10">
    <property type="entry name" value="MetI-like"/>
    <property type="match status" value="1"/>
</dbReference>
<keyword evidence="4 7" id="KW-0812">Transmembrane</keyword>
<evidence type="ECO:0000256" key="2">
    <source>
        <dbReference type="ARBA" id="ARBA00022448"/>
    </source>
</evidence>
<comment type="similarity">
    <text evidence="7">Belongs to the binding-protein-dependent transport system permease family.</text>
</comment>
<dbReference type="EMBL" id="FMYI01000011">
    <property type="protein sequence ID" value="SDC56315.1"/>
    <property type="molecule type" value="Genomic_DNA"/>
</dbReference>
<feature type="domain" description="ABC transmembrane type-1" evidence="8">
    <location>
        <begin position="82"/>
        <end position="274"/>
    </location>
</feature>
<evidence type="ECO:0000313" key="10">
    <source>
        <dbReference type="Proteomes" id="UP000242949"/>
    </source>
</evidence>
<dbReference type="PANTHER" id="PTHR43386:SF1">
    <property type="entry name" value="D,D-DIPEPTIDE TRANSPORT SYSTEM PERMEASE PROTEIN DDPC-RELATED"/>
    <property type="match status" value="1"/>
</dbReference>
<dbReference type="RefSeq" id="WP_090797010.1">
    <property type="nucleotide sequence ID" value="NZ_FMYI01000011.1"/>
</dbReference>
<feature type="transmembrane region" description="Helical" evidence="7">
    <location>
        <begin position="121"/>
        <end position="140"/>
    </location>
</feature>
<dbReference type="OrthoDB" id="9797472at2"/>
<evidence type="ECO:0000313" key="9">
    <source>
        <dbReference type="EMBL" id="SDC56315.1"/>
    </source>
</evidence>
<accession>A0A1G6MMW6</accession>
<feature type="transmembrane region" description="Helical" evidence="7">
    <location>
        <begin position="196"/>
        <end position="214"/>
    </location>
</feature>
<gene>
    <name evidence="9" type="ORF">SAMN05421734_11161</name>
</gene>
<reference evidence="10" key="1">
    <citation type="submission" date="2016-09" db="EMBL/GenBank/DDBJ databases">
        <authorList>
            <person name="Varghese N."/>
            <person name="Submissions S."/>
        </authorList>
    </citation>
    <scope>NUCLEOTIDE SEQUENCE [LARGE SCALE GENOMIC DNA]</scope>
    <source>
        <strain evidence="10">S5</strain>
    </source>
</reference>
<keyword evidence="6 7" id="KW-0472">Membrane</keyword>
<dbReference type="Proteomes" id="UP000242949">
    <property type="component" value="Unassembled WGS sequence"/>
</dbReference>
<evidence type="ECO:0000256" key="5">
    <source>
        <dbReference type="ARBA" id="ARBA00022989"/>
    </source>
</evidence>
<dbReference type="GO" id="GO:0055085">
    <property type="term" value="P:transmembrane transport"/>
    <property type="evidence" value="ECO:0007669"/>
    <property type="project" value="InterPro"/>
</dbReference>
<evidence type="ECO:0000256" key="7">
    <source>
        <dbReference type="RuleBase" id="RU363032"/>
    </source>
</evidence>
<protein>
    <submittedName>
        <fullName evidence="9">Peptide/nickel transport system permease protein</fullName>
    </submittedName>
</protein>
<dbReference type="InterPro" id="IPR035906">
    <property type="entry name" value="MetI-like_sf"/>
</dbReference>
<feature type="transmembrane region" description="Helical" evidence="7">
    <location>
        <begin position="146"/>
        <end position="165"/>
    </location>
</feature>
<dbReference type="AlphaFoldDB" id="A0A1G6MMW6"/>
<dbReference type="PROSITE" id="PS50928">
    <property type="entry name" value="ABC_TM1"/>
    <property type="match status" value="1"/>
</dbReference>
<comment type="subcellular location">
    <subcellularLocation>
        <location evidence="1 7">Cell membrane</location>
        <topology evidence="1 7">Multi-pass membrane protein</topology>
    </subcellularLocation>
</comment>
<proteinExistence type="inferred from homology"/>
<dbReference type="InterPro" id="IPR000515">
    <property type="entry name" value="MetI-like"/>
</dbReference>
<evidence type="ECO:0000256" key="1">
    <source>
        <dbReference type="ARBA" id="ARBA00004651"/>
    </source>
</evidence>
<dbReference type="Pfam" id="PF00528">
    <property type="entry name" value="BPD_transp_1"/>
    <property type="match status" value="1"/>
</dbReference>
<evidence type="ECO:0000259" key="8">
    <source>
        <dbReference type="PROSITE" id="PS50928"/>
    </source>
</evidence>
<dbReference type="PANTHER" id="PTHR43386">
    <property type="entry name" value="OLIGOPEPTIDE TRANSPORT SYSTEM PERMEASE PROTEIN APPC"/>
    <property type="match status" value="1"/>
</dbReference>
<evidence type="ECO:0000256" key="6">
    <source>
        <dbReference type="ARBA" id="ARBA00023136"/>
    </source>
</evidence>
<dbReference type="STRING" id="1612202.SAMN05421734_11161"/>
<dbReference type="InterPro" id="IPR050366">
    <property type="entry name" value="BP-dependent_transpt_permease"/>
</dbReference>
<evidence type="ECO:0000256" key="4">
    <source>
        <dbReference type="ARBA" id="ARBA00022692"/>
    </source>
</evidence>
<dbReference type="SUPFAM" id="SSF161098">
    <property type="entry name" value="MetI-like"/>
    <property type="match status" value="1"/>
</dbReference>
<sequence>MRGRGEKKTNFQMLFSNNRGAYVSLWFLLFISGVSLIGAFFIDTSQLMRVDLTRITEPPSAQYWLGTDHGGRDVFNQLVLGTRHSLAVAFLVTILSGVIGGVFGLLSGYMGGRIDYVMMRIIDFFQTLPFIMIVIVFVALVPTYNVLSFSIVMTVFLWMPIARVVRAQVLKEKEMMYIQASKTLGTPAFKIMTKQLLPNVMSVWIVSMTLNLALNMGLESGLSFLGFGFPPDAPSLGTLLSYAQSPSNLEYYWWLWLPAALLIFFIILSIRQLGEMIHLHFNEKKGGE</sequence>
<keyword evidence="10" id="KW-1185">Reference proteome</keyword>
<evidence type="ECO:0000256" key="3">
    <source>
        <dbReference type="ARBA" id="ARBA00022475"/>
    </source>
</evidence>
<dbReference type="CDD" id="cd06261">
    <property type="entry name" value="TM_PBP2"/>
    <property type="match status" value="1"/>
</dbReference>
<keyword evidence="3" id="KW-1003">Cell membrane</keyword>
<organism evidence="9 10">
    <name type="scientific">Pelagirhabdus alkalitolerans</name>
    <dbReference type="NCBI Taxonomy" id="1612202"/>
    <lineage>
        <taxon>Bacteria</taxon>
        <taxon>Bacillati</taxon>
        <taxon>Bacillota</taxon>
        <taxon>Bacilli</taxon>
        <taxon>Bacillales</taxon>
        <taxon>Bacillaceae</taxon>
        <taxon>Pelagirhabdus</taxon>
    </lineage>
</organism>
<dbReference type="GO" id="GO:0005886">
    <property type="term" value="C:plasma membrane"/>
    <property type="evidence" value="ECO:0007669"/>
    <property type="project" value="UniProtKB-SubCell"/>
</dbReference>
<feature type="transmembrane region" description="Helical" evidence="7">
    <location>
        <begin position="251"/>
        <end position="270"/>
    </location>
</feature>